<dbReference type="PANTHER" id="PTHR32468">
    <property type="entry name" value="CATION/H + ANTIPORTER"/>
    <property type="match status" value="1"/>
</dbReference>
<dbReference type="GO" id="GO:0006813">
    <property type="term" value="P:potassium ion transport"/>
    <property type="evidence" value="ECO:0007669"/>
    <property type="project" value="UniProtKB-KW"/>
</dbReference>
<keyword evidence="3" id="KW-0630">Potassium</keyword>
<keyword evidence="2" id="KW-0633">Potassium transport</keyword>
<gene>
    <name evidence="5" type="ORF">RCOM_0687690</name>
</gene>
<evidence type="ECO:0000313" key="6">
    <source>
        <dbReference type="Proteomes" id="UP000008311"/>
    </source>
</evidence>
<keyword evidence="4" id="KW-0406">Ion transport</keyword>
<dbReference type="STRING" id="3988.B9S481"/>
<dbReference type="Proteomes" id="UP000008311">
    <property type="component" value="Unassembled WGS sequence"/>
</dbReference>
<organism evidence="5 6">
    <name type="scientific">Ricinus communis</name>
    <name type="common">Castor bean</name>
    <dbReference type="NCBI Taxonomy" id="3988"/>
    <lineage>
        <taxon>Eukaryota</taxon>
        <taxon>Viridiplantae</taxon>
        <taxon>Streptophyta</taxon>
        <taxon>Embryophyta</taxon>
        <taxon>Tracheophyta</taxon>
        <taxon>Spermatophyta</taxon>
        <taxon>Magnoliopsida</taxon>
        <taxon>eudicotyledons</taxon>
        <taxon>Gunneridae</taxon>
        <taxon>Pentapetalae</taxon>
        <taxon>rosids</taxon>
        <taxon>fabids</taxon>
        <taxon>Malpighiales</taxon>
        <taxon>Euphorbiaceae</taxon>
        <taxon>Acalyphoideae</taxon>
        <taxon>Acalypheae</taxon>
        <taxon>Ricinus</taxon>
    </lineage>
</organism>
<evidence type="ECO:0000256" key="3">
    <source>
        <dbReference type="ARBA" id="ARBA00022958"/>
    </source>
</evidence>
<evidence type="ECO:0000256" key="2">
    <source>
        <dbReference type="ARBA" id="ARBA00022538"/>
    </source>
</evidence>
<reference evidence="6" key="1">
    <citation type="journal article" date="2010" name="Nat. Biotechnol.">
        <title>Draft genome sequence of the oilseed species Ricinus communis.</title>
        <authorList>
            <person name="Chan A.P."/>
            <person name="Crabtree J."/>
            <person name="Zhao Q."/>
            <person name="Lorenzi H."/>
            <person name="Orvis J."/>
            <person name="Puiu D."/>
            <person name="Melake-Berhan A."/>
            <person name="Jones K.M."/>
            <person name="Redman J."/>
            <person name="Chen G."/>
            <person name="Cahoon E.B."/>
            <person name="Gedil M."/>
            <person name="Stanke M."/>
            <person name="Haas B.J."/>
            <person name="Wortman J.R."/>
            <person name="Fraser-Liggett C.M."/>
            <person name="Ravel J."/>
            <person name="Rabinowicz P.D."/>
        </authorList>
    </citation>
    <scope>NUCLEOTIDE SEQUENCE [LARGE SCALE GENOMIC DNA]</scope>
    <source>
        <strain evidence="6">cv. Hale</strain>
    </source>
</reference>
<proteinExistence type="predicted"/>
<dbReference type="eggNOG" id="KOG1650">
    <property type="taxonomic scope" value="Eukaryota"/>
</dbReference>
<dbReference type="PANTHER" id="PTHR32468:SF108">
    <property type="entry name" value="CATION_H(+) ANTIPORTER 15-LIKE"/>
    <property type="match status" value="1"/>
</dbReference>
<dbReference type="InParanoid" id="B9S481"/>
<name>B9S481_RICCO</name>
<evidence type="ECO:0000313" key="5">
    <source>
        <dbReference type="EMBL" id="EEF41509.1"/>
    </source>
</evidence>
<accession>B9S481</accession>
<evidence type="ECO:0000256" key="1">
    <source>
        <dbReference type="ARBA" id="ARBA00022448"/>
    </source>
</evidence>
<dbReference type="InterPro" id="IPR050794">
    <property type="entry name" value="CPA2_transporter"/>
</dbReference>
<keyword evidence="6" id="KW-1185">Reference proteome</keyword>
<sequence length="110" mass="12075">MGLVMPDGPPLGAALLEKAELLVNKLQYSVPCRVGILLDKGLNEWNAHHLPCNIAVIFLGGNDDREALALASRMSSNPDASVTWLRIKVIKDNKMDEIENQVDELLIQVS</sequence>
<dbReference type="AlphaFoldDB" id="B9S481"/>
<dbReference type="EMBL" id="EQ973864">
    <property type="protein sequence ID" value="EEF41509.1"/>
    <property type="molecule type" value="Genomic_DNA"/>
</dbReference>
<evidence type="ECO:0000256" key="4">
    <source>
        <dbReference type="ARBA" id="ARBA00023065"/>
    </source>
</evidence>
<keyword evidence="1" id="KW-0813">Transport</keyword>
<protein>
    <submittedName>
        <fullName evidence="5">Uncharacterized protein</fullName>
    </submittedName>
</protein>